<sequence>MVPKISDSEATTTTTPKRKISNFVFWNQTRIFILILSLTCLTLTQINSQIFTFTVICMDDLIVENRISNATEPHWIEGTTEKSILFSATAVGALVGLIPSVPLLNRLGVRLTLSICGLCSTLGTFFTPIAVSWSFYLVVLCRVLQGLGISVILTVLGVIPTSWSPKSEYSTYLAILSCAWQVSSRAHMPHQLFQSFQFSNVIFMPISGILCDSSLGWRSIYYAFGVLTGFFYFVFYMFYTDIPGIHKNVSEKELGQISEGKPVHAVREAVPYKKICTDRCVLAAWVSFLGGNLGFITLLLYGPTYLREVLQFDVRSTGYINALPYALCAVYKFSAGKISDRVTFASDKAIYTFWLFSSIIGLGIGYCIMAWTSDRIVAFVAFAFAIVTSGLIIMATVKCLAMRCQQHTHFAVSAISFLSYCVQFISPLGVGILCPDNTPEQWSRLFIIITVIMIVTNVPFPWLTTQHAADYTKRKDSREFSNVEKC</sequence>
<dbReference type="HOGENOM" id="CLU_001265_5_3_1"/>
<evidence type="ECO:0000256" key="2">
    <source>
        <dbReference type="SAM" id="Phobius"/>
    </source>
</evidence>
<feature type="transmembrane region" description="Helical" evidence="2">
    <location>
        <begin position="135"/>
        <end position="159"/>
    </location>
</feature>
<protein>
    <recommendedName>
        <fullName evidence="3">Major facilitator superfamily (MFS) profile domain-containing protein</fullName>
    </recommendedName>
</protein>
<dbReference type="GO" id="GO:0016020">
    <property type="term" value="C:membrane"/>
    <property type="evidence" value="ECO:0007669"/>
    <property type="project" value="UniProtKB-SubCell"/>
</dbReference>
<evidence type="ECO:0000259" key="3">
    <source>
        <dbReference type="PROSITE" id="PS50850"/>
    </source>
</evidence>
<dbReference type="GO" id="GO:0022857">
    <property type="term" value="F:transmembrane transporter activity"/>
    <property type="evidence" value="ECO:0007669"/>
    <property type="project" value="InterPro"/>
</dbReference>
<dbReference type="InParanoid" id="E3MBE0"/>
<dbReference type="InterPro" id="IPR011701">
    <property type="entry name" value="MFS"/>
</dbReference>
<keyword evidence="2" id="KW-0812">Transmembrane</keyword>
<dbReference type="Pfam" id="PF07690">
    <property type="entry name" value="MFS_1"/>
    <property type="match status" value="1"/>
</dbReference>
<dbReference type="AlphaFoldDB" id="E3MBE0"/>
<feature type="transmembrane region" description="Helical" evidence="2">
    <location>
        <begin position="111"/>
        <end position="129"/>
    </location>
</feature>
<evidence type="ECO:0000313" key="5">
    <source>
        <dbReference type="Proteomes" id="UP000008281"/>
    </source>
</evidence>
<dbReference type="PROSITE" id="PS50850">
    <property type="entry name" value="MFS"/>
    <property type="match status" value="1"/>
</dbReference>
<keyword evidence="5" id="KW-1185">Reference proteome</keyword>
<keyword evidence="2" id="KW-0472">Membrane</keyword>
<feature type="transmembrane region" description="Helical" evidence="2">
    <location>
        <begin position="31"/>
        <end position="56"/>
    </location>
</feature>
<dbReference type="FunCoup" id="E3MBE0">
    <property type="interactions" value="18"/>
</dbReference>
<feature type="transmembrane region" description="Helical" evidence="2">
    <location>
        <begin position="445"/>
        <end position="465"/>
    </location>
</feature>
<feature type="transmembrane region" description="Helical" evidence="2">
    <location>
        <begin position="220"/>
        <end position="239"/>
    </location>
</feature>
<proteinExistence type="predicted"/>
<accession>E3MBE0</accession>
<feature type="transmembrane region" description="Helical" evidence="2">
    <location>
        <begin position="322"/>
        <end position="339"/>
    </location>
</feature>
<comment type="subcellular location">
    <subcellularLocation>
        <location evidence="1">Membrane</location>
        <topology evidence="1">Multi-pass membrane protein</topology>
    </subcellularLocation>
</comment>
<feature type="transmembrane region" description="Helical" evidence="2">
    <location>
        <begin position="377"/>
        <end position="397"/>
    </location>
</feature>
<dbReference type="STRING" id="31234.E3MBE0"/>
<keyword evidence="2" id="KW-1133">Transmembrane helix</keyword>
<dbReference type="PANTHER" id="PTHR45757:SF28">
    <property type="entry name" value="MAJOR FACILITATOR SUPERFAMILY (MFS) PROFILE DOMAIN-CONTAINING PROTEIN"/>
    <property type="match status" value="1"/>
</dbReference>
<feature type="transmembrane region" description="Helical" evidence="2">
    <location>
        <begin position="351"/>
        <end position="371"/>
    </location>
</feature>
<dbReference type="PANTHER" id="PTHR45757">
    <property type="entry name" value="PROTEIN CBG23364-RELATED"/>
    <property type="match status" value="1"/>
</dbReference>
<feature type="transmembrane region" description="Helical" evidence="2">
    <location>
        <begin position="409"/>
        <end position="433"/>
    </location>
</feature>
<dbReference type="Gene3D" id="1.20.1250.20">
    <property type="entry name" value="MFS general substrate transporter like domains"/>
    <property type="match status" value="2"/>
</dbReference>
<reference evidence="4" key="1">
    <citation type="submission" date="2007-07" db="EMBL/GenBank/DDBJ databases">
        <title>PCAP assembly of the Caenorhabditis remanei genome.</title>
        <authorList>
            <consortium name="The Caenorhabditis remanei Sequencing Consortium"/>
            <person name="Wilson R.K."/>
        </authorList>
    </citation>
    <scope>NUCLEOTIDE SEQUENCE [LARGE SCALE GENOMIC DNA]</scope>
    <source>
        <strain evidence="4">PB4641</strain>
    </source>
</reference>
<evidence type="ECO:0000256" key="1">
    <source>
        <dbReference type="ARBA" id="ARBA00004141"/>
    </source>
</evidence>
<evidence type="ECO:0000313" key="4">
    <source>
        <dbReference type="EMBL" id="EFO97853.1"/>
    </source>
</evidence>
<dbReference type="OMA" id="NATEPHW"/>
<feature type="transmembrane region" description="Helical" evidence="2">
    <location>
        <begin position="282"/>
        <end position="302"/>
    </location>
</feature>
<dbReference type="InterPro" id="IPR020846">
    <property type="entry name" value="MFS_dom"/>
</dbReference>
<feature type="transmembrane region" description="Helical" evidence="2">
    <location>
        <begin position="84"/>
        <end position="104"/>
    </location>
</feature>
<dbReference type="Proteomes" id="UP000008281">
    <property type="component" value="Unassembled WGS sequence"/>
</dbReference>
<dbReference type="InterPro" id="IPR036259">
    <property type="entry name" value="MFS_trans_sf"/>
</dbReference>
<dbReference type="SUPFAM" id="SSF103473">
    <property type="entry name" value="MFS general substrate transporter"/>
    <property type="match status" value="1"/>
</dbReference>
<gene>
    <name evidence="4" type="ORF">CRE_15892</name>
</gene>
<organism evidence="5">
    <name type="scientific">Caenorhabditis remanei</name>
    <name type="common">Caenorhabditis vulgaris</name>
    <dbReference type="NCBI Taxonomy" id="31234"/>
    <lineage>
        <taxon>Eukaryota</taxon>
        <taxon>Metazoa</taxon>
        <taxon>Ecdysozoa</taxon>
        <taxon>Nematoda</taxon>
        <taxon>Chromadorea</taxon>
        <taxon>Rhabditida</taxon>
        <taxon>Rhabditina</taxon>
        <taxon>Rhabditomorpha</taxon>
        <taxon>Rhabditoidea</taxon>
        <taxon>Rhabditidae</taxon>
        <taxon>Peloderinae</taxon>
        <taxon>Caenorhabditis</taxon>
    </lineage>
</organism>
<feature type="domain" description="Major facilitator superfamily (MFS) profile" evidence="3">
    <location>
        <begin position="33"/>
        <end position="468"/>
    </location>
</feature>
<dbReference type="eggNOG" id="KOG2532">
    <property type="taxonomic scope" value="Eukaryota"/>
</dbReference>
<dbReference type="EMBL" id="DS268433">
    <property type="protein sequence ID" value="EFO97853.1"/>
    <property type="molecule type" value="Genomic_DNA"/>
</dbReference>
<dbReference type="OrthoDB" id="2985014at2759"/>
<name>E3MBE0_CAERE</name>